<reference evidence="1 2" key="1">
    <citation type="submission" date="2021-03" db="EMBL/GenBank/DDBJ databases">
        <authorList>
            <person name="Kim M.K."/>
        </authorList>
    </citation>
    <scope>NUCLEOTIDE SEQUENCE [LARGE SCALE GENOMIC DNA]</scope>
    <source>
        <strain evidence="1 2">BT442</strain>
    </source>
</reference>
<comment type="caution">
    <text evidence="1">The sequence shown here is derived from an EMBL/GenBank/DDBJ whole genome shotgun (WGS) entry which is preliminary data.</text>
</comment>
<dbReference type="PROSITE" id="PS51257">
    <property type="entry name" value="PROKAR_LIPOPROTEIN"/>
    <property type="match status" value="1"/>
</dbReference>
<sequence length="231" mass="25938">MRVVACLFGIVLLAGSACQKKVPAGFVERRADFKSFKFYPNLEGNIKLNVPVKFDTLLNWVDRSDAGGSTKLRFTSSKGCLTQESGYIHVDICDDDIDRLTIESYPIGPATRINNDTAGFAYAAMRLQQAARSYVNKFAWHSKSVKTINERQFRVLEYWGSQNLGRNKQGEFVKGPFERLVATTRLNQGGREWGITMLFECKRCDYAGFAKNAHTALESVIIDTIASRISK</sequence>
<gene>
    <name evidence="1" type="ORF">J4E00_02120</name>
</gene>
<evidence type="ECO:0000313" key="1">
    <source>
        <dbReference type="EMBL" id="MBO2007829.1"/>
    </source>
</evidence>
<dbReference type="RefSeq" id="WP_208173359.1">
    <property type="nucleotide sequence ID" value="NZ_JAGETZ010000001.1"/>
</dbReference>
<proteinExistence type="predicted"/>
<dbReference type="EMBL" id="JAGETZ010000001">
    <property type="protein sequence ID" value="MBO2007829.1"/>
    <property type="molecule type" value="Genomic_DNA"/>
</dbReference>
<evidence type="ECO:0000313" key="2">
    <source>
        <dbReference type="Proteomes" id="UP000664369"/>
    </source>
</evidence>
<name>A0ABS3Q9B2_9BACT</name>
<organism evidence="1 2">
    <name type="scientific">Hymenobacter negativus</name>
    <dbReference type="NCBI Taxonomy" id="2795026"/>
    <lineage>
        <taxon>Bacteria</taxon>
        <taxon>Pseudomonadati</taxon>
        <taxon>Bacteroidota</taxon>
        <taxon>Cytophagia</taxon>
        <taxon>Cytophagales</taxon>
        <taxon>Hymenobacteraceae</taxon>
        <taxon>Hymenobacter</taxon>
    </lineage>
</organism>
<evidence type="ECO:0008006" key="3">
    <source>
        <dbReference type="Google" id="ProtNLM"/>
    </source>
</evidence>
<keyword evidence="2" id="KW-1185">Reference proteome</keyword>
<protein>
    <recommendedName>
        <fullName evidence="3">Lipoprotein</fullName>
    </recommendedName>
</protein>
<accession>A0ABS3Q9B2</accession>
<dbReference type="Proteomes" id="UP000664369">
    <property type="component" value="Unassembled WGS sequence"/>
</dbReference>